<dbReference type="SMART" id="SM01010">
    <property type="entry name" value="AMPKBI"/>
    <property type="match status" value="1"/>
</dbReference>
<evidence type="ECO:0000256" key="1">
    <source>
        <dbReference type="ARBA" id="ARBA00010926"/>
    </source>
</evidence>
<dbReference type="EMBL" id="CM017326">
    <property type="protein sequence ID" value="KAE8075518.1"/>
    <property type="molecule type" value="Genomic_DNA"/>
</dbReference>
<evidence type="ECO:0000259" key="2">
    <source>
        <dbReference type="SMART" id="SM01010"/>
    </source>
</evidence>
<accession>A0A5N6RBS6</accession>
<dbReference type="Gene3D" id="6.20.250.60">
    <property type="match status" value="1"/>
</dbReference>
<protein>
    <recommendedName>
        <fullName evidence="2">Association with the SNF1 complex (ASC) domain-containing protein</fullName>
    </recommendedName>
</protein>
<dbReference type="InterPro" id="IPR043554">
    <property type="entry name" value="KINB"/>
</dbReference>
<sequence>MGSAGDRKGQGGPSGVKKPEEKCEHYMEFGQGGTLLNYHVPGLVVYSPSHNPRAYQSSSNPEVLVTSILGPAQIVQSQIHSLPQSIMDNKDKFYGRWISAEITWNCAGNSVAVLGSWDNWQTIEPLQRTGENFTVTKVLPVGIHYYRFIVDGALVCASDLQLICDDYGNRYNILNLQEEVLKAPSNGPPHLSEFECPPSPPSSYDNRFFTDEDFYYRTKEGKVRELQPPQLPPQLEEAFLDKPSSSADIHHSLSRPELSQLNHLYTQHKDGDQYLAITSTQRFGNKYVTAILFKPLPETK</sequence>
<dbReference type="PANTHER" id="PTHR46316">
    <property type="entry name" value="SNF1-RELATED PROTEIN KINASE REGULATORY SUBUNIT BETA-1"/>
    <property type="match status" value="1"/>
</dbReference>
<dbReference type="PANTHER" id="PTHR46316:SF6">
    <property type="entry name" value="ASSOCIATION WITH THE SNF1 COMPLEX (ASC) DOMAIN-CONTAINING PROTEIN"/>
    <property type="match status" value="1"/>
</dbReference>
<dbReference type="InterPro" id="IPR014756">
    <property type="entry name" value="Ig_E-set"/>
</dbReference>
<dbReference type="InterPro" id="IPR006828">
    <property type="entry name" value="ASC_dom"/>
</dbReference>
<dbReference type="InterPro" id="IPR032640">
    <property type="entry name" value="AMPK1_CBM"/>
</dbReference>
<dbReference type="SUPFAM" id="SSF81296">
    <property type="entry name" value="E set domains"/>
    <property type="match status" value="1"/>
</dbReference>
<dbReference type="Proteomes" id="UP000327013">
    <property type="component" value="Chromosome 6"/>
</dbReference>
<dbReference type="CDD" id="cd02859">
    <property type="entry name" value="E_set_AMPKbeta_like_N"/>
    <property type="match status" value="1"/>
</dbReference>
<comment type="similarity">
    <text evidence="1">Belongs to the 5'-AMP-activated protein kinase beta subunit family.</text>
</comment>
<gene>
    <name evidence="3" type="ORF">FH972_014226</name>
</gene>
<evidence type="ECO:0000313" key="3">
    <source>
        <dbReference type="EMBL" id="KAE8075518.1"/>
    </source>
</evidence>
<dbReference type="OrthoDB" id="531008at2759"/>
<reference evidence="3 4" key="1">
    <citation type="submission" date="2019-06" db="EMBL/GenBank/DDBJ databases">
        <title>A chromosomal-level reference genome of Carpinus fangiana (Coryloideae, Betulaceae).</title>
        <authorList>
            <person name="Yang X."/>
            <person name="Wang Z."/>
            <person name="Zhang L."/>
            <person name="Hao G."/>
            <person name="Liu J."/>
            <person name="Yang Y."/>
        </authorList>
    </citation>
    <scope>NUCLEOTIDE SEQUENCE [LARGE SCALE GENOMIC DNA]</scope>
    <source>
        <strain evidence="3">Cfa_2016G</strain>
        <tissue evidence="3">Leaf</tissue>
    </source>
</reference>
<dbReference type="GO" id="GO:0009507">
    <property type="term" value="C:chloroplast"/>
    <property type="evidence" value="ECO:0007669"/>
    <property type="project" value="UniProtKB-ARBA"/>
</dbReference>
<keyword evidence="4" id="KW-1185">Reference proteome</keyword>
<dbReference type="InterPro" id="IPR013783">
    <property type="entry name" value="Ig-like_fold"/>
</dbReference>
<dbReference type="InterPro" id="IPR037256">
    <property type="entry name" value="ASC_dom_sf"/>
</dbReference>
<organism evidence="3 4">
    <name type="scientific">Carpinus fangiana</name>
    <dbReference type="NCBI Taxonomy" id="176857"/>
    <lineage>
        <taxon>Eukaryota</taxon>
        <taxon>Viridiplantae</taxon>
        <taxon>Streptophyta</taxon>
        <taxon>Embryophyta</taxon>
        <taxon>Tracheophyta</taxon>
        <taxon>Spermatophyta</taxon>
        <taxon>Magnoliopsida</taxon>
        <taxon>eudicotyledons</taxon>
        <taxon>Gunneridae</taxon>
        <taxon>Pentapetalae</taxon>
        <taxon>rosids</taxon>
        <taxon>fabids</taxon>
        <taxon>Fagales</taxon>
        <taxon>Betulaceae</taxon>
        <taxon>Carpinus</taxon>
    </lineage>
</organism>
<evidence type="ECO:0000313" key="4">
    <source>
        <dbReference type="Proteomes" id="UP000327013"/>
    </source>
</evidence>
<proteinExistence type="inferred from homology"/>
<dbReference type="Pfam" id="PF04739">
    <property type="entry name" value="AMPKBI"/>
    <property type="match status" value="1"/>
</dbReference>
<name>A0A5N6RBS6_9ROSI</name>
<dbReference type="SUPFAM" id="SSF160219">
    <property type="entry name" value="AMPKBI-like"/>
    <property type="match status" value="1"/>
</dbReference>
<dbReference type="Pfam" id="PF16561">
    <property type="entry name" value="AMPK1_CBM"/>
    <property type="match status" value="1"/>
</dbReference>
<feature type="domain" description="Association with the SNF1 complex (ASC)" evidence="2">
    <location>
        <begin position="197"/>
        <end position="296"/>
    </location>
</feature>
<dbReference type="AlphaFoldDB" id="A0A5N6RBS6"/>
<dbReference type="Gene3D" id="2.60.40.10">
    <property type="entry name" value="Immunoglobulins"/>
    <property type="match status" value="1"/>
</dbReference>